<accession>A0A927D2Q8</accession>
<keyword evidence="1" id="KW-0472">Membrane</keyword>
<sequence length="224" mass="25685">MKIFIVSLFALILFIIVLVISRLTITAHYRHANKKDFITIRIVAMFGLLSKTFVIPETLLEKDAEGTLIEEECEAEWEEKSPFFKKLKAGVNVAIDWIRFFRLSKHTVRKFLKKTIVHDLSWQSIIGAGDAALTGKLAGVAWSVKGIVPMFAYQFMTVRCQPVIHLNPVFNSHIVQTEFRCIFSFRVGDAILTAIQLLRYWKRFGPRTPSSVSFKADKTVFQEE</sequence>
<organism evidence="2 3">
    <name type="scientific">Peribacillus faecalis</name>
    <dbReference type="NCBI Taxonomy" id="2772559"/>
    <lineage>
        <taxon>Bacteria</taxon>
        <taxon>Bacillati</taxon>
        <taxon>Bacillota</taxon>
        <taxon>Bacilli</taxon>
        <taxon>Bacillales</taxon>
        <taxon>Bacillaceae</taxon>
        <taxon>Peribacillus</taxon>
    </lineage>
</organism>
<protein>
    <submittedName>
        <fullName evidence="2">DUF2953 domain-containing protein</fullName>
    </submittedName>
</protein>
<dbReference type="RefSeq" id="WP_191000006.1">
    <property type="nucleotide sequence ID" value="NZ_JACXSI010000070.1"/>
</dbReference>
<gene>
    <name evidence="2" type="ORF">IEO70_19265</name>
</gene>
<name>A0A927D2Q8_9BACI</name>
<feature type="transmembrane region" description="Helical" evidence="1">
    <location>
        <begin position="6"/>
        <end position="25"/>
    </location>
</feature>
<feature type="transmembrane region" description="Helical" evidence="1">
    <location>
        <begin position="37"/>
        <end position="55"/>
    </location>
</feature>
<dbReference type="AlphaFoldDB" id="A0A927D2Q8"/>
<dbReference type="Pfam" id="PF11167">
    <property type="entry name" value="DUF2953"/>
    <property type="match status" value="1"/>
</dbReference>
<keyword evidence="1" id="KW-1133">Transmembrane helix</keyword>
<dbReference type="InterPro" id="IPR021338">
    <property type="entry name" value="DUF2953"/>
</dbReference>
<comment type="caution">
    <text evidence="2">The sequence shown here is derived from an EMBL/GenBank/DDBJ whole genome shotgun (WGS) entry which is preliminary data.</text>
</comment>
<evidence type="ECO:0000313" key="3">
    <source>
        <dbReference type="Proteomes" id="UP000602076"/>
    </source>
</evidence>
<proteinExistence type="predicted"/>
<reference evidence="2" key="1">
    <citation type="submission" date="2020-09" db="EMBL/GenBank/DDBJ databases">
        <title>Bacillus faecalis sp. nov., a moderately halophilic bacterium isolated from cow faeces.</title>
        <authorList>
            <person name="Jiang L."/>
            <person name="Lee J."/>
        </authorList>
    </citation>
    <scope>NUCLEOTIDE SEQUENCE</scope>
    <source>
        <strain evidence="2">AGMB 02131</strain>
    </source>
</reference>
<dbReference type="Proteomes" id="UP000602076">
    <property type="component" value="Unassembled WGS sequence"/>
</dbReference>
<evidence type="ECO:0000313" key="2">
    <source>
        <dbReference type="EMBL" id="MBD3110470.1"/>
    </source>
</evidence>
<keyword evidence="1" id="KW-0812">Transmembrane</keyword>
<keyword evidence="3" id="KW-1185">Reference proteome</keyword>
<dbReference type="EMBL" id="JACXSI010000070">
    <property type="protein sequence ID" value="MBD3110470.1"/>
    <property type="molecule type" value="Genomic_DNA"/>
</dbReference>
<evidence type="ECO:0000256" key="1">
    <source>
        <dbReference type="SAM" id="Phobius"/>
    </source>
</evidence>